<sequence length="258" mass="27868">MRAVRRGGARLPRRARHHRAPGGRRRRRGLLAARLTVRAFGGGPRRGGGDGPRPGERPRLPDDPVVEQVVRALPAAGGGQCAHDLCAESAAAFLVTWGVHERPPGPEHAAVRAGIAVMRERLDQPLTLADVAAEAHLSPYHFIRVFRAATGLTPRRYLTRLRIEQARRLLSDNTLTVGQVAETDRRSPKLTEVADPRAGQLDSRTTRSGVNRTWRCSCSRGAIVSARTRLAAVRPISSRGWCTDVSGTAAAAANSMSS</sequence>
<evidence type="ECO:0000313" key="7">
    <source>
        <dbReference type="Proteomes" id="UP000006281"/>
    </source>
</evidence>
<feature type="compositionally biased region" description="Low complexity" evidence="4">
    <location>
        <begin position="30"/>
        <end position="39"/>
    </location>
</feature>
<dbReference type="Pfam" id="PF00165">
    <property type="entry name" value="HTH_AraC"/>
    <property type="match status" value="1"/>
</dbReference>
<dbReference type="KEGG" id="sesp:BN6_43550"/>
<dbReference type="HOGENOM" id="CLU_1077249_0_0_11"/>
<dbReference type="PANTHER" id="PTHR46796">
    <property type="entry name" value="HTH-TYPE TRANSCRIPTIONAL ACTIVATOR RHAS-RELATED"/>
    <property type="match status" value="1"/>
</dbReference>
<dbReference type="EMBL" id="HE804045">
    <property type="protein sequence ID" value="CCH31637.1"/>
    <property type="molecule type" value="Genomic_DNA"/>
</dbReference>
<dbReference type="AlphaFoldDB" id="K0K252"/>
<feature type="region of interest" description="Disordered" evidence="4">
    <location>
        <begin position="185"/>
        <end position="206"/>
    </location>
</feature>
<dbReference type="Gene3D" id="1.10.10.60">
    <property type="entry name" value="Homeodomain-like"/>
    <property type="match status" value="1"/>
</dbReference>
<keyword evidence="1" id="KW-0805">Transcription regulation</keyword>
<feature type="compositionally biased region" description="Gly residues" evidence="4">
    <location>
        <begin position="40"/>
        <end position="52"/>
    </location>
</feature>
<feature type="compositionally biased region" description="Basic and acidic residues" evidence="4">
    <location>
        <begin position="185"/>
        <end position="195"/>
    </location>
</feature>
<evidence type="ECO:0000256" key="4">
    <source>
        <dbReference type="SAM" id="MobiDB-lite"/>
    </source>
</evidence>
<evidence type="ECO:0000256" key="1">
    <source>
        <dbReference type="ARBA" id="ARBA00023015"/>
    </source>
</evidence>
<evidence type="ECO:0000256" key="2">
    <source>
        <dbReference type="ARBA" id="ARBA00023125"/>
    </source>
</evidence>
<dbReference type="GO" id="GO:0003700">
    <property type="term" value="F:DNA-binding transcription factor activity"/>
    <property type="evidence" value="ECO:0007669"/>
    <property type="project" value="InterPro"/>
</dbReference>
<dbReference type="Proteomes" id="UP000006281">
    <property type="component" value="Chromosome"/>
</dbReference>
<dbReference type="STRING" id="1179773.BN6_43550"/>
<dbReference type="SUPFAM" id="SSF46689">
    <property type="entry name" value="Homeodomain-like"/>
    <property type="match status" value="1"/>
</dbReference>
<dbReference type="SMART" id="SM00342">
    <property type="entry name" value="HTH_ARAC"/>
    <property type="match status" value="1"/>
</dbReference>
<evidence type="ECO:0000313" key="6">
    <source>
        <dbReference type="EMBL" id="CCH31637.1"/>
    </source>
</evidence>
<keyword evidence="2" id="KW-0238">DNA-binding</keyword>
<dbReference type="InterPro" id="IPR018060">
    <property type="entry name" value="HTH_AraC"/>
</dbReference>
<dbReference type="PROSITE" id="PS01124">
    <property type="entry name" value="HTH_ARAC_FAMILY_2"/>
    <property type="match status" value="1"/>
</dbReference>
<keyword evidence="7" id="KW-1185">Reference proteome</keyword>
<organism evidence="6 7">
    <name type="scientific">Saccharothrix espanaensis (strain ATCC 51144 / DSM 44229 / JCM 9112 / NBRC 15066 / NRRL 15764)</name>
    <dbReference type="NCBI Taxonomy" id="1179773"/>
    <lineage>
        <taxon>Bacteria</taxon>
        <taxon>Bacillati</taxon>
        <taxon>Actinomycetota</taxon>
        <taxon>Actinomycetes</taxon>
        <taxon>Pseudonocardiales</taxon>
        <taxon>Pseudonocardiaceae</taxon>
        <taxon>Saccharothrix</taxon>
    </lineage>
</organism>
<accession>K0K252</accession>
<dbReference type="InterPro" id="IPR009057">
    <property type="entry name" value="Homeodomain-like_sf"/>
</dbReference>
<dbReference type="GO" id="GO:0043565">
    <property type="term" value="F:sequence-specific DNA binding"/>
    <property type="evidence" value="ECO:0007669"/>
    <property type="project" value="InterPro"/>
</dbReference>
<keyword evidence="3" id="KW-0804">Transcription</keyword>
<evidence type="ECO:0000256" key="3">
    <source>
        <dbReference type="ARBA" id="ARBA00023163"/>
    </source>
</evidence>
<reference evidence="6 7" key="1">
    <citation type="journal article" date="2012" name="BMC Genomics">
        <title>Complete genome sequence of Saccharothrix espanaensis DSM 44229T and comparison to the other completely sequenced Pseudonocardiaceae.</title>
        <authorList>
            <person name="Strobel T."/>
            <person name="Al-Dilaimi A."/>
            <person name="Blom J."/>
            <person name="Gessner A."/>
            <person name="Kalinowski J."/>
            <person name="Luzhetska M."/>
            <person name="Puhler A."/>
            <person name="Szczepanowski R."/>
            <person name="Bechthold A."/>
            <person name="Ruckert C."/>
        </authorList>
    </citation>
    <scope>NUCLEOTIDE SEQUENCE [LARGE SCALE GENOMIC DNA]</scope>
    <source>
        <strain evidence="7">ATCC 51144 / DSM 44229 / JCM 9112 / NBRC 15066 / NRRL 15764</strain>
    </source>
</reference>
<dbReference type="InterPro" id="IPR050204">
    <property type="entry name" value="AraC_XylS_family_regulators"/>
</dbReference>
<feature type="domain" description="HTH araC/xylS-type" evidence="5">
    <location>
        <begin position="112"/>
        <end position="181"/>
    </location>
</feature>
<gene>
    <name evidence="6" type="ordered locus">BN6_43550</name>
</gene>
<protein>
    <recommendedName>
        <fullName evidence="5">HTH araC/xylS-type domain-containing protein</fullName>
    </recommendedName>
</protein>
<feature type="compositionally biased region" description="Basic residues" evidence="4">
    <location>
        <begin position="1"/>
        <end position="29"/>
    </location>
</feature>
<name>K0K252_SACES</name>
<dbReference type="eggNOG" id="COG4977">
    <property type="taxonomic scope" value="Bacteria"/>
</dbReference>
<evidence type="ECO:0000259" key="5">
    <source>
        <dbReference type="PROSITE" id="PS01124"/>
    </source>
</evidence>
<feature type="compositionally biased region" description="Basic and acidic residues" evidence="4">
    <location>
        <begin position="53"/>
        <end position="62"/>
    </location>
</feature>
<proteinExistence type="predicted"/>
<feature type="region of interest" description="Disordered" evidence="4">
    <location>
        <begin position="1"/>
        <end position="63"/>
    </location>
</feature>